<protein>
    <submittedName>
        <fullName evidence="2">Uncharacterized protein</fullName>
    </submittedName>
</protein>
<evidence type="ECO:0000256" key="1">
    <source>
        <dbReference type="SAM" id="Phobius"/>
    </source>
</evidence>
<keyword evidence="1" id="KW-0812">Transmembrane</keyword>
<comment type="caution">
    <text evidence="2">The sequence shown here is derived from an EMBL/GenBank/DDBJ whole genome shotgun (WGS) entry which is preliminary data.</text>
</comment>
<proteinExistence type="predicted"/>
<dbReference type="Proteomes" id="UP000276133">
    <property type="component" value="Unassembled WGS sequence"/>
</dbReference>
<keyword evidence="3" id="KW-1185">Reference proteome</keyword>
<keyword evidence="1" id="KW-1133">Transmembrane helix</keyword>
<accession>A0A3M7P9E5</accession>
<name>A0A3M7P9E5_BRAPC</name>
<keyword evidence="1" id="KW-0472">Membrane</keyword>
<feature type="transmembrane region" description="Helical" evidence="1">
    <location>
        <begin position="127"/>
        <end position="144"/>
    </location>
</feature>
<reference evidence="2 3" key="1">
    <citation type="journal article" date="2018" name="Sci. Rep.">
        <title>Genomic signatures of local adaptation to the degree of environmental predictability in rotifers.</title>
        <authorList>
            <person name="Franch-Gras L."/>
            <person name="Hahn C."/>
            <person name="Garcia-Roger E.M."/>
            <person name="Carmona M.J."/>
            <person name="Serra M."/>
            <person name="Gomez A."/>
        </authorList>
    </citation>
    <scope>NUCLEOTIDE SEQUENCE [LARGE SCALE GENOMIC DNA]</scope>
    <source>
        <strain evidence="2">HYR1</strain>
    </source>
</reference>
<evidence type="ECO:0000313" key="3">
    <source>
        <dbReference type="Proteomes" id="UP000276133"/>
    </source>
</evidence>
<evidence type="ECO:0000313" key="2">
    <source>
        <dbReference type="EMBL" id="RMZ95324.1"/>
    </source>
</evidence>
<feature type="transmembrane region" description="Helical" evidence="1">
    <location>
        <begin position="99"/>
        <end position="121"/>
    </location>
</feature>
<gene>
    <name evidence="2" type="ORF">BpHYR1_012915</name>
</gene>
<dbReference type="AlphaFoldDB" id="A0A3M7P9E5"/>
<sequence>MRLPPKRLFISKAATPRPLAAPEPASPIKCSLPMLLANKLAPTNTHVILRPAKKYESTVFRLFLIMSHGDKVSTEFECQNLGLVHNFKLKFSKHINYDFWKIVTHFLTGHLILFQLINSLIAVRRNVFTSCFLSITSILIFVMLNEILGKALAGWNGDLVLPFSHLINYFIEYSNLITLKF</sequence>
<organism evidence="2 3">
    <name type="scientific">Brachionus plicatilis</name>
    <name type="common">Marine rotifer</name>
    <name type="synonym">Brachionus muelleri</name>
    <dbReference type="NCBI Taxonomy" id="10195"/>
    <lineage>
        <taxon>Eukaryota</taxon>
        <taxon>Metazoa</taxon>
        <taxon>Spiralia</taxon>
        <taxon>Gnathifera</taxon>
        <taxon>Rotifera</taxon>
        <taxon>Eurotatoria</taxon>
        <taxon>Monogononta</taxon>
        <taxon>Pseudotrocha</taxon>
        <taxon>Ploima</taxon>
        <taxon>Brachionidae</taxon>
        <taxon>Brachionus</taxon>
    </lineage>
</organism>
<dbReference type="EMBL" id="REGN01012466">
    <property type="protein sequence ID" value="RMZ95324.1"/>
    <property type="molecule type" value="Genomic_DNA"/>
</dbReference>